<dbReference type="EMBL" id="BARU01008058">
    <property type="protein sequence ID" value="GAH36198.1"/>
    <property type="molecule type" value="Genomic_DNA"/>
</dbReference>
<reference evidence="1" key="1">
    <citation type="journal article" date="2014" name="Front. Microbiol.">
        <title>High frequency of phylogenetically diverse reductive dehalogenase-homologous genes in deep subseafloor sedimentary metagenomes.</title>
        <authorList>
            <person name="Kawai M."/>
            <person name="Futagami T."/>
            <person name="Toyoda A."/>
            <person name="Takaki Y."/>
            <person name="Nishi S."/>
            <person name="Hori S."/>
            <person name="Arai W."/>
            <person name="Tsubouchi T."/>
            <person name="Morono Y."/>
            <person name="Uchiyama I."/>
            <person name="Ito T."/>
            <person name="Fujiyama A."/>
            <person name="Inagaki F."/>
            <person name="Takami H."/>
        </authorList>
    </citation>
    <scope>NUCLEOTIDE SEQUENCE</scope>
    <source>
        <strain evidence="1">Expedition CK06-06</strain>
    </source>
</reference>
<protein>
    <submittedName>
        <fullName evidence="1">Uncharacterized protein</fullName>
    </submittedName>
</protein>
<accession>X1GT62</accession>
<gene>
    <name evidence="1" type="ORF">S03H2_15828</name>
</gene>
<comment type="caution">
    <text evidence="1">The sequence shown here is derived from an EMBL/GenBank/DDBJ whole genome shotgun (WGS) entry which is preliminary data.</text>
</comment>
<evidence type="ECO:0000313" key="1">
    <source>
        <dbReference type="EMBL" id="GAH36198.1"/>
    </source>
</evidence>
<organism evidence="1">
    <name type="scientific">marine sediment metagenome</name>
    <dbReference type="NCBI Taxonomy" id="412755"/>
    <lineage>
        <taxon>unclassified sequences</taxon>
        <taxon>metagenomes</taxon>
        <taxon>ecological metagenomes</taxon>
    </lineage>
</organism>
<name>X1GT62_9ZZZZ</name>
<sequence length="39" mass="4458">MIDLETQDSIKRMLTSISQKRGGVVSKATKTTFLIYIKR</sequence>
<proteinExistence type="predicted"/>
<feature type="non-terminal residue" evidence="1">
    <location>
        <position position="39"/>
    </location>
</feature>
<dbReference type="AlphaFoldDB" id="X1GT62"/>